<dbReference type="Proteomes" id="UP000887577">
    <property type="component" value="Unplaced"/>
</dbReference>
<dbReference type="AlphaFoldDB" id="A0A914YHM0"/>
<evidence type="ECO:0000313" key="4">
    <source>
        <dbReference type="WBParaSite" id="PSU_v2.g18290.t1"/>
    </source>
</evidence>
<evidence type="ECO:0000313" key="3">
    <source>
        <dbReference type="Proteomes" id="UP000887577"/>
    </source>
</evidence>
<evidence type="ECO:0000256" key="1">
    <source>
        <dbReference type="SAM" id="Coils"/>
    </source>
</evidence>
<keyword evidence="1" id="KW-0175">Coiled coil</keyword>
<organism evidence="3 4">
    <name type="scientific">Panagrolaimus superbus</name>
    <dbReference type="NCBI Taxonomy" id="310955"/>
    <lineage>
        <taxon>Eukaryota</taxon>
        <taxon>Metazoa</taxon>
        <taxon>Ecdysozoa</taxon>
        <taxon>Nematoda</taxon>
        <taxon>Chromadorea</taxon>
        <taxon>Rhabditida</taxon>
        <taxon>Tylenchina</taxon>
        <taxon>Panagrolaimomorpha</taxon>
        <taxon>Panagrolaimoidea</taxon>
        <taxon>Panagrolaimidae</taxon>
        <taxon>Panagrolaimus</taxon>
    </lineage>
</organism>
<reference evidence="4" key="1">
    <citation type="submission" date="2022-11" db="UniProtKB">
        <authorList>
            <consortium name="WormBaseParasite"/>
        </authorList>
    </citation>
    <scope>IDENTIFICATION</scope>
</reference>
<name>A0A914YHM0_9BILA</name>
<evidence type="ECO:0000256" key="2">
    <source>
        <dbReference type="SAM" id="MobiDB-lite"/>
    </source>
</evidence>
<sequence length="142" mass="16560">MDENYINPVFKKNLLLTYNLLSGEVRRMRNGYADTLITMERRLGEKNTEIKTLIEEQQNLSDKLDEASKEIGNNDCLVKEMDRIKHEKLIEHSENAAENRRRCEKLGILMKHVNDVVLVEKKTDDKTKKKRKSSNKPSSSKI</sequence>
<feature type="region of interest" description="Disordered" evidence="2">
    <location>
        <begin position="121"/>
        <end position="142"/>
    </location>
</feature>
<accession>A0A914YHM0</accession>
<protein>
    <submittedName>
        <fullName evidence="4">Uncharacterized protein</fullName>
    </submittedName>
</protein>
<feature type="coiled-coil region" evidence="1">
    <location>
        <begin position="36"/>
        <end position="70"/>
    </location>
</feature>
<keyword evidence="3" id="KW-1185">Reference proteome</keyword>
<proteinExistence type="predicted"/>
<dbReference type="WBParaSite" id="PSU_v2.g18290.t1">
    <property type="protein sequence ID" value="PSU_v2.g18290.t1"/>
    <property type="gene ID" value="PSU_v2.g18290"/>
</dbReference>